<feature type="transmembrane region" description="Helical" evidence="1">
    <location>
        <begin position="265"/>
        <end position="287"/>
    </location>
</feature>
<gene>
    <name evidence="2" type="ORF">GCM10023167_19850</name>
</gene>
<proteinExistence type="predicted"/>
<accession>A0ABP8JJW9</accession>
<dbReference type="InterPro" id="IPR000462">
    <property type="entry name" value="CDP-OH_P_trans"/>
</dbReference>
<dbReference type="Pfam" id="PF01066">
    <property type="entry name" value="CDP-OH_P_transf"/>
    <property type="match status" value="1"/>
</dbReference>
<protein>
    <submittedName>
        <fullName evidence="2">CDP-alcohol phosphatidyltransferase family protein</fullName>
    </submittedName>
</protein>
<evidence type="ECO:0000256" key="1">
    <source>
        <dbReference type="SAM" id="Phobius"/>
    </source>
</evidence>
<sequence length="293" mass="31195">MTMQQERSTAAPRPARPTLEQLRAVAQPPEVRSRKNAEHWTAQLYLRHISIYCTALLVRTRISANGVTALMILAGWCIAASLLIPGLWGAVLALVFSQVQLYLDCCDGEVARWRGTSGASGVFLDKVGHYTTEGLVALALGVRAVGELGLLRTDPGTAYPYLLAGALLASLVLFNKALNDMVHVSRAFADFGRLADTAQATAVDGGVLGAARRAVRFVPFHRIYHSVELSMLAVVAALVTAGAAVVGVTGPVPVVGDPGLLGERWLVLLLVPLCLLSVIGHFVAIMASRRLRA</sequence>
<keyword evidence="1" id="KW-1133">Transmembrane helix</keyword>
<keyword evidence="3" id="KW-1185">Reference proteome</keyword>
<keyword evidence="1" id="KW-0472">Membrane</keyword>
<comment type="caution">
    <text evidence="2">The sequence shown here is derived from an EMBL/GenBank/DDBJ whole genome shotgun (WGS) entry which is preliminary data.</text>
</comment>
<feature type="transmembrane region" description="Helical" evidence="1">
    <location>
        <begin position="229"/>
        <end position="253"/>
    </location>
</feature>
<dbReference type="InterPro" id="IPR043130">
    <property type="entry name" value="CDP-OH_PTrfase_TM_dom"/>
</dbReference>
<feature type="transmembrane region" description="Helical" evidence="1">
    <location>
        <begin position="158"/>
        <end position="178"/>
    </location>
</feature>
<feature type="transmembrane region" description="Helical" evidence="1">
    <location>
        <begin position="69"/>
        <end position="94"/>
    </location>
</feature>
<evidence type="ECO:0000313" key="2">
    <source>
        <dbReference type="EMBL" id="GAA4392029.1"/>
    </source>
</evidence>
<reference evidence="3" key="1">
    <citation type="journal article" date="2019" name="Int. J. Syst. Evol. Microbiol.">
        <title>The Global Catalogue of Microorganisms (GCM) 10K type strain sequencing project: providing services to taxonomists for standard genome sequencing and annotation.</title>
        <authorList>
            <consortium name="The Broad Institute Genomics Platform"/>
            <consortium name="The Broad Institute Genome Sequencing Center for Infectious Disease"/>
            <person name="Wu L."/>
            <person name="Ma J."/>
        </authorList>
    </citation>
    <scope>NUCLEOTIDE SEQUENCE [LARGE SCALE GENOMIC DNA]</scope>
    <source>
        <strain evidence="3">JCM 17808</strain>
    </source>
</reference>
<keyword evidence="1" id="KW-0812">Transmembrane</keyword>
<dbReference type="Proteomes" id="UP001500642">
    <property type="component" value="Unassembled WGS sequence"/>
</dbReference>
<dbReference type="EMBL" id="BAABGL010000015">
    <property type="protein sequence ID" value="GAA4392029.1"/>
    <property type="molecule type" value="Genomic_DNA"/>
</dbReference>
<name>A0ABP8JJW9_9MICO</name>
<evidence type="ECO:0000313" key="3">
    <source>
        <dbReference type="Proteomes" id="UP001500642"/>
    </source>
</evidence>
<dbReference type="Gene3D" id="1.20.120.1760">
    <property type="match status" value="1"/>
</dbReference>
<organism evidence="2 3">
    <name type="scientific">Brevibacterium pityocampae</name>
    <dbReference type="NCBI Taxonomy" id="506594"/>
    <lineage>
        <taxon>Bacteria</taxon>
        <taxon>Bacillati</taxon>
        <taxon>Actinomycetota</taxon>
        <taxon>Actinomycetes</taxon>
        <taxon>Micrococcales</taxon>
        <taxon>Brevibacteriaceae</taxon>
        <taxon>Brevibacterium</taxon>
    </lineage>
</organism>